<organism evidence="3 4">
    <name type="scientific">Paenalcaligenes hermetiae</name>
    <dbReference type="NCBI Taxonomy" id="1157987"/>
    <lineage>
        <taxon>Bacteria</taxon>
        <taxon>Pseudomonadati</taxon>
        <taxon>Pseudomonadota</taxon>
        <taxon>Betaproteobacteria</taxon>
        <taxon>Burkholderiales</taxon>
        <taxon>Alcaligenaceae</taxon>
        <taxon>Paenalcaligenes</taxon>
    </lineage>
</organism>
<dbReference type="Proteomes" id="UP001500227">
    <property type="component" value="Unassembled WGS sequence"/>
</dbReference>
<gene>
    <name evidence="3" type="ORF">GCM10023337_03480</name>
</gene>
<protein>
    <submittedName>
        <fullName evidence="3">TatD family hydrolase</fullName>
    </submittedName>
</protein>
<dbReference type="InterPro" id="IPR032466">
    <property type="entry name" value="Metal_Hydrolase"/>
</dbReference>
<dbReference type="PANTHER" id="PTHR46124">
    <property type="entry name" value="D-AMINOACYL-TRNA DEACYLASE"/>
    <property type="match status" value="1"/>
</dbReference>
<evidence type="ECO:0000256" key="2">
    <source>
        <dbReference type="ARBA" id="ARBA00022801"/>
    </source>
</evidence>
<dbReference type="PROSITE" id="PS01137">
    <property type="entry name" value="TATD_1"/>
    <property type="match status" value="1"/>
</dbReference>
<dbReference type="PIRSF" id="PIRSF005902">
    <property type="entry name" value="DNase_TatD"/>
    <property type="match status" value="1"/>
</dbReference>
<dbReference type="GO" id="GO:0016787">
    <property type="term" value="F:hydrolase activity"/>
    <property type="evidence" value="ECO:0007669"/>
    <property type="project" value="UniProtKB-KW"/>
</dbReference>
<dbReference type="RefSeq" id="WP_300648789.1">
    <property type="nucleotide sequence ID" value="NZ_BAABKD010000002.1"/>
</dbReference>
<name>A0ABP9LY82_9BURK</name>
<accession>A0ABP9LY82</accession>
<proteinExistence type="inferred from homology"/>
<dbReference type="SUPFAM" id="SSF51556">
    <property type="entry name" value="Metallo-dependent hydrolases"/>
    <property type="match status" value="1"/>
</dbReference>
<evidence type="ECO:0000313" key="3">
    <source>
        <dbReference type="EMBL" id="GAA5085133.1"/>
    </source>
</evidence>
<dbReference type="EMBL" id="BAABKD010000002">
    <property type="protein sequence ID" value="GAA5085133.1"/>
    <property type="molecule type" value="Genomic_DNA"/>
</dbReference>
<keyword evidence="4" id="KW-1185">Reference proteome</keyword>
<dbReference type="Gene3D" id="3.20.20.140">
    <property type="entry name" value="Metal-dependent hydrolases"/>
    <property type="match status" value="1"/>
</dbReference>
<reference evidence="4" key="1">
    <citation type="journal article" date="2019" name="Int. J. Syst. Evol. Microbiol.">
        <title>The Global Catalogue of Microorganisms (GCM) 10K type strain sequencing project: providing services to taxonomists for standard genome sequencing and annotation.</title>
        <authorList>
            <consortium name="The Broad Institute Genomics Platform"/>
            <consortium name="The Broad Institute Genome Sequencing Center for Infectious Disease"/>
            <person name="Wu L."/>
            <person name="Ma J."/>
        </authorList>
    </citation>
    <scope>NUCLEOTIDE SEQUENCE [LARGE SCALE GENOMIC DNA]</scope>
    <source>
        <strain evidence="4">JCM 18423</strain>
    </source>
</reference>
<evidence type="ECO:0000313" key="4">
    <source>
        <dbReference type="Proteomes" id="UP001500227"/>
    </source>
</evidence>
<keyword evidence="2 3" id="KW-0378">Hydrolase</keyword>
<dbReference type="InterPro" id="IPR001130">
    <property type="entry name" value="TatD-like"/>
</dbReference>
<dbReference type="InterPro" id="IPR018228">
    <property type="entry name" value="DNase_TatD-rel_CS"/>
</dbReference>
<comment type="similarity">
    <text evidence="1">Belongs to the metallo-dependent hydrolases superfamily. TatD-type hydrolase family.</text>
</comment>
<evidence type="ECO:0000256" key="1">
    <source>
        <dbReference type="ARBA" id="ARBA00009275"/>
    </source>
</evidence>
<dbReference type="Pfam" id="PF01026">
    <property type="entry name" value="TatD_DNase"/>
    <property type="match status" value="1"/>
</dbReference>
<comment type="caution">
    <text evidence="3">The sequence shown here is derived from an EMBL/GenBank/DDBJ whole genome shotgun (WGS) entry which is preliminary data.</text>
</comment>
<dbReference type="PANTHER" id="PTHR46124:SF3">
    <property type="entry name" value="HYDROLASE"/>
    <property type="match status" value="1"/>
</dbReference>
<sequence length="274" mass="31169">MLIDTHCHLDAPIFRETPADLVRAARQQGVDYIVIPAVEAANFSVVQQLAQTDPSLVYALGIHPLYVAQATLHDLTLLEKQVEQALDDARFVAIGEIGLDFFVPELTQEPLRSKQIHFYEAQLQLAQRYQLPVLLHVRRSQDLILKSLRRHQLTGIAHAFNGSYQQAQQFIDLGFVLGIGGAMTFTRAKQIRRLASDTALRHIVLETDAPDIPPAWLRPKENPEQYNRPQELRGIALALAQLRQEPFEQIAQQTTHTAMRVLPRLSQWHQQRYA</sequence>
<dbReference type="CDD" id="cd01310">
    <property type="entry name" value="TatD_DNAse"/>
    <property type="match status" value="1"/>
</dbReference>